<evidence type="ECO:0000313" key="7">
    <source>
        <dbReference type="EMBL" id="KAJ8604490.1"/>
    </source>
</evidence>
<dbReference type="GO" id="GO:0005829">
    <property type="term" value="C:cytosol"/>
    <property type="evidence" value="ECO:0007669"/>
    <property type="project" value="GOC"/>
</dbReference>
<feature type="compositionally biased region" description="Basic residues" evidence="4">
    <location>
        <begin position="1043"/>
        <end position="1055"/>
    </location>
</feature>
<sequence length="1067" mass="115045">MWKAKEALEVVDASLDAVSAVAREGRSWRRRELWEFMDVDESGGRRLFKKGMVGECVTVERILKGSKFVEEEEEEMRCEPPRPPLEADFFEESFDAKRRVLEEAPETETEEWCSASISDRDVASDVVQAQLVKALKENAGHIMRGMAHVRGVELNLSHASVQTANARRKLALARRDTVVDVLALLQLRRRRLRAAAVADVALAARKAVERREAARQAALDGDYELAVGLALDALDALESEPVCRLAALADARRDLAERRVPALGISLDEELWRLMDEDRVEVPRLAKLCRAAAALDEGFVARPDPSAAVADLADDYYAGPARRPRLFGVPPGLRGFGSRVGAYACFRLARVAAEVLVDADAGDRDRVVDALARSRDDPSHKLDVFAGTTARLEAPTFAIDMLKLCAAAVRSLDAVATARRWHDEIEVPTFDDDADDDDEEDEDASPSSPRRARRKTLVLRDLATRAALAASADATWRVASRVLVAGLRCASSLPRLEDLVVAQCAVACVRGFARAVVSEGADHAPGALREVGRAYLRATRANATSVLDSMLECEPWCAVRVDDDAEDAEDPFADPQICRAAARRLERLVATDLSRVARDRVSDLASLCASIRARLDPGHPLERRLALDGSVDTSAAAAAAEMSTFLDARADAALAAIFSPPEPASPPRKATSAFGVVTQAAYNGLWRATTKFAQIALLVEGAEDDVVDASLDICDSYARTLASTFVPARILRAYARGSGDAVLACDVATAGSLARLAARIAVLSNNRAEDTRDLDENEWRREATRRVVAAESLDFAAKRTRAALGAALDRATPGRRSAARRRCAEAVDAAAQLRGLVYRALGPELAGANAIVSAISAIPHVWAAATIQEENNSYVHDAATRFQALWATLARADLPGGDSSTTTREILWTETVQAAFEALVDGFAAVSHCSTEGRAIMSMDLQVLQFSLDKIHRARPSRGAVYADAYIKAFYFADDDLHAWISQNRDSYKPAHLAALAHAKFGAAHPYTIANATAFAAAAAAAGNPADAPASSNAAKPGTGAAARKKATQHLRGMLHRALQQQPPQPP</sequence>
<dbReference type="InterPro" id="IPR019514">
    <property type="entry name" value="Syndetin_C"/>
</dbReference>
<evidence type="ECO:0000256" key="1">
    <source>
        <dbReference type="ARBA" id="ARBA00022448"/>
    </source>
</evidence>
<feature type="compositionally biased region" description="Acidic residues" evidence="4">
    <location>
        <begin position="429"/>
        <end position="444"/>
    </location>
</feature>
<dbReference type="Proteomes" id="UP001230188">
    <property type="component" value="Unassembled WGS sequence"/>
</dbReference>
<evidence type="ECO:0000259" key="6">
    <source>
        <dbReference type="Pfam" id="PF10475"/>
    </source>
</evidence>
<feature type="compositionally biased region" description="Low complexity" evidence="4">
    <location>
        <begin position="1026"/>
        <end position="1035"/>
    </location>
</feature>
<dbReference type="GO" id="GO:1990745">
    <property type="term" value="C:EARP complex"/>
    <property type="evidence" value="ECO:0007669"/>
    <property type="project" value="InterPro"/>
</dbReference>
<proteinExistence type="predicted"/>
<evidence type="ECO:0000259" key="5">
    <source>
        <dbReference type="Pfam" id="PF10474"/>
    </source>
</evidence>
<dbReference type="Pfam" id="PF10474">
    <property type="entry name" value="Syndetin_C"/>
    <property type="match status" value="1"/>
</dbReference>
<comment type="caution">
    <text evidence="7">The sequence shown here is derived from an EMBL/GenBank/DDBJ whole genome shotgun (WGS) entry which is preliminary data.</text>
</comment>
<dbReference type="PANTHER" id="PTHR13258:SF0">
    <property type="entry name" value="SYNDETIN"/>
    <property type="match status" value="1"/>
</dbReference>
<dbReference type="GO" id="GO:0042147">
    <property type="term" value="P:retrograde transport, endosome to Golgi"/>
    <property type="evidence" value="ECO:0007669"/>
    <property type="project" value="InterPro"/>
</dbReference>
<dbReference type="GO" id="GO:0032456">
    <property type="term" value="P:endocytic recycling"/>
    <property type="evidence" value="ECO:0007669"/>
    <property type="project" value="InterPro"/>
</dbReference>
<keyword evidence="1" id="KW-0813">Transport</keyword>
<dbReference type="AlphaFoldDB" id="A0AAD7UFE9"/>
<feature type="region of interest" description="Disordered" evidence="4">
    <location>
        <begin position="1026"/>
        <end position="1067"/>
    </location>
</feature>
<organism evidence="7 8">
    <name type="scientific">Chrysophaeum taylorii</name>
    <dbReference type="NCBI Taxonomy" id="2483200"/>
    <lineage>
        <taxon>Eukaryota</taxon>
        <taxon>Sar</taxon>
        <taxon>Stramenopiles</taxon>
        <taxon>Ochrophyta</taxon>
        <taxon>Pelagophyceae</taxon>
        <taxon>Pelagomonadales</taxon>
        <taxon>Pelagomonadaceae</taxon>
        <taxon>Chrysophaeum</taxon>
    </lineage>
</organism>
<gene>
    <name evidence="7" type="ORF">CTAYLR_000990</name>
</gene>
<evidence type="ECO:0000313" key="8">
    <source>
        <dbReference type="Proteomes" id="UP001230188"/>
    </source>
</evidence>
<dbReference type="InterPro" id="IPR019515">
    <property type="entry name" value="VPS54_N"/>
</dbReference>
<reference evidence="7" key="1">
    <citation type="submission" date="2023-01" db="EMBL/GenBank/DDBJ databases">
        <title>Metagenome sequencing of chrysophaentin producing Chrysophaeum taylorii.</title>
        <authorList>
            <person name="Davison J."/>
            <person name="Bewley C."/>
        </authorList>
    </citation>
    <scope>NUCLEOTIDE SEQUENCE</scope>
    <source>
        <strain evidence="7">NIES-1699</strain>
    </source>
</reference>
<dbReference type="GO" id="GO:0000149">
    <property type="term" value="F:SNARE binding"/>
    <property type="evidence" value="ECO:0007669"/>
    <property type="project" value="TreeGrafter"/>
</dbReference>
<evidence type="ECO:0000256" key="4">
    <source>
        <dbReference type="SAM" id="MobiDB-lite"/>
    </source>
</evidence>
<evidence type="ECO:0008006" key="9">
    <source>
        <dbReference type="Google" id="ProtNLM"/>
    </source>
</evidence>
<dbReference type="EMBL" id="JAQMWT010000330">
    <property type="protein sequence ID" value="KAJ8604490.1"/>
    <property type="molecule type" value="Genomic_DNA"/>
</dbReference>
<keyword evidence="2" id="KW-0653">Protein transport</keyword>
<keyword evidence="3" id="KW-0175">Coiled coil</keyword>
<evidence type="ECO:0000256" key="2">
    <source>
        <dbReference type="ARBA" id="ARBA00022927"/>
    </source>
</evidence>
<evidence type="ECO:0000256" key="3">
    <source>
        <dbReference type="ARBA" id="ARBA00023054"/>
    </source>
</evidence>
<dbReference type="GO" id="GO:0015031">
    <property type="term" value="P:protein transport"/>
    <property type="evidence" value="ECO:0007669"/>
    <property type="project" value="UniProtKB-KW"/>
</dbReference>
<feature type="region of interest" description="Disordered" evidence="4">
    <location>
        <begin position="427"/>
        <end position="452"/>
    </location>
</feature>
<keyword evidence="8" id="KW-1185">Reference proteome</keyword>
<feature type="domain" description="Vacuolar protein sorting-associated protein 54 N-terminal" evidence="6">
    <location>
        <begin position="85"/>
        <end position="236"/>
    </location>
</feature>
<dbReference type="InterPro" id="IPR040047">
    <property type="entry name" value="VPS50"/>
</dbReference>
<protein>
    <recommendedName>
        <fullName evidence="9">Syndetin C-terminal domain-containing protein</fullName>
    </recommendedName>
</protein>
<name>A0AAD7UFE9_9STRA</name>
<dbReference type="Pfam" id="PF10475">
    <property type="entry name" value="Vps54_N"/>
    <property type="match status" value="1"/>
</dbReference>
<dbReference type="PANTHER" id="PTHR13258">
    <property type="entry name" value="SYNDETIN"/>
    <property type="match status" value="1"/>
</dbReference>
<feature type="domain" description="Syndetin C-terminal" evidence="5">
    <location>
        <begin position="785"/>
        <end position="999"/>
    </location>
</feature>
<accession>A0AAD7UFE9</accession>